<dbReference type="AlphaFoldDB" id="A0A0F9JI05"/>
<reference evidence="1" key="1">
    <citation type="journal article" date="2015" name="Nature">
        <title>Complex archaea that bridge the gap between prokaryotes and eukaryotes.</title>
        <authorList>
            <person name="Spang A."/>
            <person name="Saw J.H."/>
            <person name="Jorgensen S.L."/>
            <person name="Zaremba-Niedzwiedzka K."/>
            <person name="Martijn J."/>
            <person name="Lind A.E."/>
            <person name="van Eijk R."/>
            <person name="Schleper C."/>
            <person name="Guy L."/>
            <person name="Ettema T.J."/>
        </authorList>
    </citation>
    <scope>NUCLEOTIDE SEQUENCE</scope>
</reference>
<proteinExistence type="predicted"/>
<gene>
    <name evidence="1" type="ORF">LCGC14_1754820</name>
</gene>
<dbReference type="EMBL" id="LAZR01016238">
    <property type="protein sequence ID" value="KKM05376.1"/>
    <property type="molecule type" value="Genomic_DNA"/>
</dbReference>
<accession>A0A0F9JI05</accession>
<name>A0A0F9JI05_9ZZZZ</name>
<organism evidence="1">
    <name type="scientific">marine sediment metagenome</name>
    <dbReference type="NCBI Taxonomy" id="412755"/>
    <lineage>
        <taxon>unclassified sequences</taxon>
        <taxon>metagenomes</taxon>
        <taxon>ecological metagenomes</taxon>
    </lineage>
</organism>
<comment type="caution">
    <text evidence="1">The sequence shown here is derived from an EMBL/GenBank/DDBJ whole genome shotgun (WGS) entry which is preliminary data.</text>
</comment>
<sequence length="122" mass="13531">MGWQDKLTERERYLMSLDSTQISFRDLEHFARSLAASRALVEAKNEALRHCRNVHRLAADIIAPAYRGTNNALDEAVGEADAALARTEADISMDEETARIYKEGLIAMHDERHPDGGGLHGG</sequence>
<protein>
    <submittedName>
        <fullName evidence="1">Uncharacterized protein</fullName>
    </submittedName>
</protein>
<evidence type="ECO:0000313" key="1">
    <source>
        <dbReference type="EMBL" id="KKM05376.1"/>
    </source>
</evidence>